<dbReference type="InterPro" id="IPR000835">
    <property type="entry name" value="HTH_MarR-typ"/>
</dbReference>
<dbReference type="InterPro" id="IPR023187">
    <property type="entry name" value="Tscrpt_reg_MarR-type_CS"/>
</dbReference>
<evidence type="ECO:0000313" key="6">
    <source>
        <dbReference type="Proteomes" id="UP001268036"/>
    </source>
</evidence>
<dbReference type="InterPro" id="IPR036388">
    <property type="entry name" value="WH-like_DNA-bd_sf"/>
</dbReference>
<dbReference type="RefSeq" id="WP_205894622.1">
    <property type="nucleotide sequence ID" value="NZ_CP021645.1"/>
</dbReference>
<protein>
    <submittedName>
        <fullName evidence="5">DNA-binding MarR family transcriptional regulator</fullName>
    </submittedName>
</protein>
<dbReference type="GO" id="GO:0003700">
    <property type="term" value="F:DNA-binding transcription factor activity"/>
    <property type="evidence" value="ECO:0007669"/>
    <property type="project" value="InterPro"/>
</dbReference>
<feature type="domain" description="HTH marR-type" evidence="4">
    <location>
        <begin position="1"/>
        <end position="120"/>
    </location>
</feature>
<dbReference type="Proteomes" id="UP001268036">
    <property type="component" value="Unassembled WGS sequence"/>
</dbReference>
<evidence type="ECO:0000256" key="1">
    <source>
        <dbReference type="ARBA" id="ARBA00023015"/>
    </source>
</evidence>
<dbReference type="AlphaFoldDB" id="A0AAJ2BHK4"/>
<dbReference type="PANTHER" id="PTHR42756:SF1">
    <property type="entry name" value="TRANSCRIPTIONAL REPRESSOR OF EMRAB OPERON"/>
    <property type="match status" value="1"/>
</dbReference>
<dbReference type="SMART" id="SM00347">
    <property type="entry name" value="HTH_MARR"/>
    <property type="match status" value="1"/>
</dbReference>
<name>A0AAJ2BHK4_9PSED</name>
<keyword evidence="3" id="KW-0804">Transcription</keyword>
<sequence length="120" mass="13786">MQEHTATWNYRLPEMTKPQYAVLRAISESPGLEQSALLEPAVATKATLTELLKRLENRGWVARTRDELDRRRWYVFLTKDGQAALSDAQHMAAATDEVFLSKLDKEEQKLLVKALKKMLD</sequence>
<evidence type="ECO:0000256" key="3">
    <source>
        <dbReference type="ARBA" id="ARBA00023163"/>
    </source>
</evidence>
<keyword evidence="1" id="KW-0805">Transcription regulation</keyword>
<dbReference type="Gene3D" id="1.10.10.10">
    <property type="entry name" value="Winged helix-like DNA-binding domain superfamily/Winged helix DNA-binding domain"/>
    <property type="match status" value="1"/>
</dbReference>
<keyword evidence="2 5" id="KW-0238">DNA-binding</keyword>
<comment type="caution">
    <text evidence="5">The sequence shown here is derived from an EMBL/GenBank/DDBJ whole genome shotgun (WGS) entry which is preliminary data.</text>
</comment>
<evidence type="ECO:0000256" key="2">
    <source>
        <dbReference type="ARBA" id="ARBA00023125"/>
    </source>
</evidence>
<dbReference type="PANTHER" id="PTHR42756">
    <property type="entry name" value="TRANSCRIPTIONAL REGULATOR, MARR"/>
    <property type="match status" value="1"/>
</dbReference>
<reference evidence="5" key="1">
    <citation type="submission" date="2023-08" db="EMBL/GenBank/DDBJ databases">
        <title>Functional and genomic diversity of the sorghum phyllosphere microbiome.</title>
        <authorList>
            <person name="Shade A."/>
        </authorList>
    </citation>
    <scope>NUCLEOTIDE SEQUENCE</scope>
    <source>
        <strain evidence="5">SORGH_AS_0201</strain>
    </source>
</reference>
<gene>
    <name evidence="5" type="ORF">QE440_000576</name>
</gene>
<proteinExistence type="predicted"/>
<evidence type="ECO:0000313" key="5">
    <source>
        <dbReference type="EMBL" id="MDR6232835.1"/>
    </source>
</evidence>
<dbReference type="PROSITE" id="PS01117">
    <property type="entry name" value="HTH_MARR_1"/>
    <property type="match status" value="1"/>
</dbReference>
<dbReference type="EMBL" id="JAVJAF010000001">
    <property type="protein sequence ID" value="MDR6232835.1"/>
    <property type="molecule type" value="Genomic_DNA"/>
</dbReference>
<dbReference type="Pfam" id="PF01047">
    <property type="entry name" value="MarR"/>
    <property type="match status" value="1"/>
</dbReference>
<dbReference type="PRINTS" id="PR00598">
    <property type="entry name" value="HTHMARR"/>
</dbReference>
<organism evidence="5 6">
    <name type="scientific">Pseudomonas oryzihabitans</name>
    <dbReference type="NCBI Taxonomy" id="47885"/>
    <lineage>
        <taxon>Bacteria</taxon>
        <taxon>Pseudomonadati</taxon>
        <taxon>Pseudomonadota</taxon>
        <taxon>Gammaproteobacteria</taxon>
        <taxon>Pseudomonadales</taxon>
        <taxon>Pseudomonadaceae</taxon>
        <taxon>Pseudomonas</taxon>
    </lineage>
</organism>
<dbReference type="GO" id="GO:0003677">
    <property type="term" value="F:DNA binding"/>
    <property type="evidence" value="ECO:0007669"/>
    <property type="project" value="UniProtKB-KW"/>
</dbReference>
<evidence type="ECO:0000259" key="4">
    <source>
        <dbReference type="PROSITE" id="PS50995"/>
    </source>
</evidence>
<dbReference type="InterPro" id="IPR036390">
    <property type="entry name" value="WH_DNA-bd_sf"/>
</dbReference>
<dbReference type="SUPFAM" id="SSF46785">
    <property type="entry name" value="Winged helix' DNA-binding domain"/>
    <property type="match status" value="1"/>
</dbReference>
<dbReference type="PROSITE" id="PS50995">
    <property type="entry name" value="HTH_MARR_2"/>
    <property type="match status" value="1"/>
</dbReference>
<accession>A0AAJ2BHK4</accession>